<dbReference type="Gramene" id="Solyc04g005810.3.1">
    <property type="protein sequence ID" value="Solyc04g005810.3.1"/>
    <property type="gene ID" value="Solyc04g005810.3"/>
</dbReference>
<dbReference type="GeneID" id="101265427"/>
<reference evidence="9" key="1">
    <citation type="journal article" date="2012" name="Nature">
        <title>The tomato genome sequence provides insights into fleshy fruit evolution.</title>
        <authorList>
            <consortium name="Tomato Genome Consortium"/>
        </authorList>
    </citation>
    <scope>NUCLEOTIDE SEQUENCE [LARGE SCALE GENOMIC DNA]</scope>
    <source>
        <strain evidence="9">cv. Heinz 1706</strain>
    </source>
</reference>
<evidence type="ECO:0000256" key="3">
    <source>
        <dbReference type="ARBA" id="ARBA00022982"/>
    </source>
</evidence>
<evidence type="ECO:0000313" key="9">
    <source>
        <dbReference type="EnsemblPlants" id="Solyc04g005810.3.1"/>
    </source>
</evidence>
<keyword evidence="4" id="KW-1015">Disulfide bond</keyword>
<sequence length="133" mass="14899">MGANNSSSWKQTNNNALASTLPMKNQVIHFHSSTTWKIHFDSLKQTNKLIVIDFTASWCGPCRHMEPVINDFASTYTDVVFIKIDVDELDDVAQEYGVQAMPTFVLIKQGKIVDQLVGADKDGLKKKIEINKA</sequence>
<dbReference type="CDD" id="cd02947">
    <property type="entry name" value="TRX_family"/>
    <property type="match status" value="1"/>
</dbReference>
<dbReference type="PROSITE" id="PS51352">
    <property type="entry name" value="THIOREDOXIN_2"/>
    <property type="match status" value="1"/>
</dbReference>
<dbReference type="InterPro" id="IPR036249">
    <property type="entry name" value="Thioredoxin-like_sf"/>
</dbReference>
<evidence type="ECO:0000256" key="1">
    <source>
        <dbReference type="ARBA" id="ARBA00004496"/>
    </source>
</evidence>
<dbReference type="OrthoDB" id="10263751at2759"/>
<evidence type="ECO:0000256" key="2">
    <source>
        <dbReference type="ARBA" id="ARBA00022448"/>
    </source>
</evidence>
<keyword evidence="5" id="KW-0676">Redox-active center</keyword>
<accession>A0A3Q7FX86</accession>
<dbReference type="KEGG" id="sly:101265427"/>
<dbReference type="InterPro" id="IPR013766">
    <property type="entry name" value="Thioredoxin_domain"/>
</dbReference>
<keyword evidence="10" id="KW-1185">Reference proteome</keyword>
<dbReference type="AlphaFoldDB" id="A0A3Q7FX86"/>
<dbReference type="RefSeq" id="XP_004237020.1">
    <property type="nucleotide sequence ID" value="XM_004236972.5"/>
</dbReference>
<evidence type="ECO:0000313" key="10">
    <source>
        <dbReference type="Proteomes" id="UP000004994"/>
    </source>
</evidence>
<dbReference type="SMR" id="A0A3Q7FX86"/>
<feature type="domain" description="Thioredoxin" evidence="8">
    <location>
        <begin position="10"/>
        <end position="133"/>
    </location>
</feature>
<evidence type="ECO:0000256" key="4">
    <source>
        <dbReference type="ARBA" id="ARBA00023157"/>
    </source>
</evidence>
<dbReference type="PRINTS" id="PR00421">
    <property type="entry name" value="THIOREDOXIN"/>
</dbReference>
<keyword evidence="2" id="KW-0813">Transport</keyword>
<keyword evidence="3" id="KW-0249">Electron transport</keyword>
<protein>
    <submittedName>
        <fullName evidence="9">Thioredoxin</fullName>
    </submittedName>
</protein>
<evidence type="ECO:0000256" key="6">
    <source>
        <dbReference type="ARBA" id="ARBA00038353"/>
    </source>
</evidence>
<comment type="function">
    <text evidence="7">Participates in various redox reactions through the reversible oxidation of the active center dithiol to a disulfide. The H form is known to activate a number of cytosolic enzymes.</text>
</comment>
<dbReference type="InterPro" id="IPR017937">
    <property type="entry name" value="Thioredoxin_CS"/>
</dbReference>
<evidence type="ECO:0000256" key="5">
    <source>
        <dbReference type="ARBA" id="ARBA00023284"/>
    </source>
</evidence>
<dbReference type="OMA" id="SASWCGN"/>
<dbReference type="InParanoid" id="A0A3Q7FX86"/>
<dbReference type="GO" id="GO:0005737">
    <property type="term" value="C:cytoplasm"/>
    <property type="evidence" value="ECO:0007669"/>
    <property type="project" value="UniProtKB-SubCell"/>
</dbReference>
<dbReference type="PANTHER" id="PTHR10438">
    <property type="entry name" value="THIOREDOXIN"/>
    <property type="match status" value="1"/>
</dbReference>
<organism evidence="9">
    <name type="scientific">Solanum lycopersicum</name>
    <name type="common">Tomato</name>
    <name type="synonym">Lycopersicon esculentum</name>
    <dbReference type="NCBI Taxonomy" id="4081"/>
    <lineage>
        <taxon>Eukaryota</taxon>
        <taxon>Viridiplantae</taxon>
        <taxon>Streptophyta</taxon>
        <taxon>Embryophyta</taxon>
        <taxon>Tracheophyta</taxon>
        <taxon>Spermatophyta</taxon>
        <taxon>Magnoliopsida</taxon>
        <taxon>eudicotyledons</taxon>
        <taxon>Gunneridae</taxon>
        <taxon>Pentapetalae</taxon>
        <taxon>asterids</taxon>
        <taxon>lamiids</taxon>
        <taxon>Solanales</taxon>
        <taxon>Solanaceae</taxon>
        <taxon>Solanoideae</taxon>
        <taxon>Solaneae</taxon>
        <taxon>Solanum</taxon>
        <taxon>Solanum subgen. Lycopersicon</taxon>
    </lineage>
</organism>
<comment type="similarity">
    <text evidence="6">Belongs to the thioredoxin family. Plant H-type subfamily.</text>
</comment>
<dbReference type="FunFam" id="3.40.30.10:FF:000104">
    <property type="entry name" value="Thioredoxin"/>
    <property type="match status" value="1"/>
</dbReference>
<dbReference type="SUPFAM" id="SSF52833">
    <property type="entry name" value="Thioredoxin-like"/>
    <property type="match status" value="1"/>
</dbReference>
<gene>
    <name evidence="9" type="primary">LOC101265427</name>
</gene>
<dbReference type="PROSITE" id="PS00194">
    <property type="entry name" value="THIOREDOXIN_1"/>
    <property type="match status" value="1"/>
</dbReference>
<dbReference type="PaxDb" id="4081-Solyc04g005810.2.1"/>
<evidence type="ECO:0000256" key="7">
    <source>
        <dbReference type="ARBA" id="ARBA00056195"/>
    </source>
</evidence>
<dbReference type="EnsemblPlants" id="Solyc04g005810.3.1">
    <property type="protein sequence ID" value="Solyc04g005810.3.1"/>
    <property type="gene ID" value="Solyc04g005810.3"/>
</dbReference>
<proteinExistence type="inferred from homology"/>
<dbReference type="GO" id="GO:0016671">
    <property type="term" value="F:oxidoreductase activity, acting on a sulfur group of donors, disulfide as acceptor"/>
    <property type="evidence" value="ECO:0007669"/>
    <property type="project" value="UniProtKB-ARBA"/>
</dbReference>
<dbReference type="Gene3D" id="3.40.30.10">
    <property type="entry name" value="Glutaredoxin"/>
    <property type="match status" value="1"/>
</dbReference>
<dbReference type="PANTHER" id="PTHR10438:SF454">
    <property type="entry name" value="THIOREDOXIN"/>
    <property type="match status" value="1"/>
</dbReference>
<evidence type="ECO:0000259" key="8">
    <source>
        <dbReference type="PROSITE" id="PS51352"/>
    </source>
</evidence>
<dbReference type="Proteomes" id="UP000004994">
    <property type="component" value="Chromosome 4"/>
</dbReference>
<dbReference type="Pfam" id="PF00085">
    <property type="entry name" value="Thioredoxin"/>
    <property type="match status" value="1"/>
</dbReference>
<dbReference type="InterPro" id="IPR050620">
    <property type="entry name" value="Thioredoxin_H-type-like"/>
</dbReference>
<comment type="subcellular location">
    <subcellularLocation>
        <location evidence="1">Cytoplasm</location>
    </subcellularLocation>
</comment>
<name>A0A3Q7FX86_SOLLC</name>
<reference evidence="9" key="2">
    <citation type="submission" date="2019-01" db="UniProtKB">
        <authorList>
            <consortium name="EnsemblPlants"/>
        </authorList>
    </citation>
    <scope>IDENTIFICATION</scope>
    <source>
        <strain evidence="9">cv. Heinz 1706</strain>
    </source>
</reference>
<dbReference type="STRING" id="4081.A0A3Q7FX86"/>